<keyword evidence="4" id="KW-0732">Signal</keyword>
<evidence type="ECO:0000313" key="8">
    <source>
        <dbReference type="Proteomes" id="UP001549031"/>
    </source>
</evidence>
<name>A0ABV2H0S3_9HYPH</name>
<dbReference type="Gene3D" id="2.40.420.20">
    <property type="match status" value="1"/>
</dbReference>
<dbReference type="RefSeq" id="WP_247242165.1">
    <property type="nucleotide sequence ID" value="NZ_JALJRA010000001.1"/>
</dbReference>
<proteinExistence type="inferred from homology"/>
<feature type="signal peptide" evidence="4">
    <location>
        <begin position="1"/>
        <end position="35"/>
    </location>
</feature>
<feature type="region of interest" description="Disordered" evidence="3">
    <location>
        <begin position="384"/>
        <end position="409"/>
    </location>
</feature>
<dbReference type="InterPro" id="IPR058792">
    <property type="entry name" value="Beta-barrel_RND_2"/>
</dbReference>
<protein>
    <submittedName>
        <fullName evidence="7">HlyD family secretion protein</fullName>
    </submittedName>
</protein>
<dbReference type="InterPro" id="IPR058637">
    <property type="entry name" value="YknX-like_C"/>
</dbReference>
<feature type="coiled-coil region" evidence="2">
    <location>
        <begin position="101"/>
        <end position="130"/>
    </location>
</feature>
<gene>
    <name evidence="7" type="ORF">ABID21_000225</name>
</gene>
<sequence length="409" mass="42990">MREICQSCLKASFRPAVFLAGLLLCGATLSQEANAVRPDAPPVVTVARAQPRELLRRVPIAATLVPRDEVLVYPRINGYRVTELLAEAGDQVEAGEVIARLEDRTLRLELAQAEAAEARARAAVEQATSQVSSAEAGLARAQSSLERTRQLQQQGTGTQAALDEAVAAELTAQAELQSAQSGVTVAEAQLEEAQARLDVARENLGSAAITSPVAGTISARNAQVGAIASASGDPLFRIIQQGTVEARAEVIETDLALLEAGDPAVVDVAGLGPVEGEVRLIATEVDPQTRLGTLRISLNQQDGLRPGLFAGGWITVDRRQAIAVPAAAIISDAGGSYVLRVEDGTVERRAVEPGLVWQDWREVRGGLSEGDVVIARAGPFFNDGDEVRPRPMEEASAGVAVGQNEAGVE</sequence>
<evidence type="ECO:0000259" key="5">
    <source>
        <dbReference type="Pfam" id="PF25954"/>
    </source>
</evidence>
<evidence type="ECO:0000256" key="3">
    <source>
        <dbReference type="SAM" id="MobiDB-lite"/>
    </source>
</evidence>
<comment type="caution">
    <text evidence="7">The sequence shown here is derived from an EMBL/GenBank/DDBJ whole genome shotgun (WGS) entry which is preliminary data.</text>
</comment>
<feature type="domain" description="CusB-like beta-barrel" evidence="5">
    <location>
        <begin position="247"/>
        <end position="310"/>
    </location>
</feature>
<dbReference type="EMBL" id="JBEPLJ010000001">
    <property type="protein sequence ID" value="MET3584133.1"/>
    <property type="molecule type" value="Genomic_DNA"/>
</dbReference>
<dbReference type="Gene3D" id="1.10.287.470">
    <property type="entry name" value="Helix hairpin bin"/>
    <property type="match status" value="1"/>
</dbReference>
<dbReference type="PANTHER" id="PTHR30469:SF15">
    <property type="entry name" value="HLYD FAMILY OF SECRETION PROTEINS"/>
    <property type="match status" value="1"/>
</dbReference>
<accession>A0ABV2H0S3</accession>
<dbReference type="InterPro" id="IPR006143">
    <property type="entry name" value="RND_pump_MFP"/>
</dbReference>
<dbReference type="SUPFAM" id="SSF111369">
    <property type="entry name" value="HlyD-like secretion proteins"/>
    <property type="match status" value="2"/>
</dbReference>
<reference evidence="7 8" key="1">
    <citation type="submission" date="2024-06" db="EMBL/GenBank/DDBJ databases">
        <title>Genomic Encyclopedia of Type Strains, Phase IV (KMG-IV): sequencing the most valuable type-strain genomes for metagenomic binning, comparative biology and taxonomic classification.</title>
        <authorList>
            <person name="Goeker M."/>
        </authorList>
    </citation>
    <scope>NUCLEOTIDE SEQUENCE [LARGE SCALE GENOMIC DNA]</scope>
    <source>
        <strain evidence="7 8">DSM 105042</strain>
    </source>
</reference>
<feature type="region of interest" description="Disordered" evidence="3">
    <location>
        <begin position="133"/>
        <end position="156"/>
    </location>
</feature>
<dbReference type="Gene3D" id="2.40.50.100">
    <property type="match status" value="1"/>
</dbReference>
<organism evidence="7 8">
    <name type="scientific">Pseudorhizobium tarimense</name>
    <dbReference type="NCBI Taxonomy" id="1079109"/>
    <lineage>
        <taxon>Bacteria</taxon>
        <taxon>Pseudomonadati</taxon>
        <taxon>Pseudomonadota</taxon>
        <taxon>Alphaproteobacteria</taxon>
        <taxon>Hyphomicrobiales</taxon>
        <taxon>Rhizobiaceae</taxon>
        <taxon>Rhizobium/Agrobacterium group</taxon>
        <taxon>Pseudorhizobium</taxon>
    </lineage>
</organism>
<evidence type="ECO:0000259" key="6">
    <source>
        <dbReference type="Pfam" id="PF25989"/>
    </source>
</evidence>
<feature type="chain" id="PRO_5046436028" evidence="4">
    <location>
        <begin position="36"/>
        <end position="409"/>
    </location>
</feature>
<evidence type="ECO:0000256" key="1">
    <source>
        <dbReference type="ARBA" id="ARBA00009477"/>
    </source>
</evidence>
<dbReference type="Pfam" id="PF25954">
    <property type="entry name" value="Beta-barrel_RND_2"/>
    <property type="match status" value="1"/>
</dbReference>
<feature type="coiled-coil region" evidence="2">
    <location>
        <begin position="176"/>
        <end position="210"/>
    </location>
</feature>
<evidence type="ECO:0000313" key="7">
    <source>
        <dbReference type="EMBL" id="MET3584133.1"/>
    </source>
</evidence>
<dbReference type="NCBIfam" id="TIGR01730">
    <property type="entry name" value="RND_mfp"/>
    <property type="match status" value="1"/>
</dbReference>
<keyword evidence="2" id="KW-0175">Coiled coil</keyword>
<dbReference type="PANTHER" id="PTHR30469">
    <property type="entry name" value="MULTIDRUG RESISTANCE PROTEIN MDTA"/>
    <property type="match status" value="1"/>
</dbReference>
<dbReference type="Gene3D" id="2.40.30.170">
    <property type="match status" value="1"/>
</dbReference>
<dbReference type="Proteomes" id="UP001549031">
    <property type="component" value="Unassembled WGS sequence"/>
</dbReference>
<evidence type="ECO:0000256" key="2">
    <source>
        <dbReference type="SAM" id="Coils"/>
    </source>
</evidence>
<evidence type="ECO:0000256" key="4">
    <source>
        <dbReference type="SAM" id="SignalP"/>
    </source>
</evidence>
<dbReference type="Pfam" id="PF25989">
    <property type="entry name" value="YknX_C"/>
    <property type="match status" value="1"/>
</dbReference>
<keyword evidence="8" id="KW-1185">Reference proteome</keyword>
<comment type="similarity">
    <text evidence="1">Belongs to the membrane fusion protein (MFP) (TC 8.A.1) family.</text>
</comment>
<feature type="domain" description="YknX-like C-terminal permuted SH3-like" evidence="6">
    <location>
        <begin position="321"/>
        <end position="388"/>
    </location>
</feature>